<dbReference type="Proteomes" id="UP000316331">
    <property type="component" value="Unassembled WGS sequence"/>
</dbReference>
<proteinExistence type="predicted"/>
<accession>A0A543F819</accession>
<feature type="compositionally biased region" description="Polar residues" evidence="1">
    <location>
        <begin position="368"/>
        <end position="390"/>
    </location>
</feature>
<dbReference type="EMBL" id="VFPG01000001">
    <property type="protein sequence ID" value="TQM29987.1"/>
    <property type="molecule type" value="Genomic_DNA"/>
</dbReference>
<dbReference type="AlphaFoldDB" id="A0A543F819"/>
<reference evidence="3 4" key="1">
    <citation type="submission" date="2019-06" db="EMBL/GenBank/DDBJ databases">
        <title>Sequencing the genomes of 1000 actinobacteria strains.</title>
        <authorList>
            <person name="Klenk H.-P."/>
        </authorList>
    </citation>
    <scope>NUCLEOTIDE SEQUENCE [LARGE SCALE GENOMIC DNA]</scope>
    <source>
        <strain evidence="3 4">DSM 103495</strain>
    </source>
</reference>
<dbReference type="Pfam" id="PF22322">
    <property type="entry name" value="DUF6973"/>
    <property type="match status" value="1"/>
</dbReference>
<evidence type="ECO:0000259" key="2">
    <source>
        <dbReference type="Pfam" id="PF22322"/>
    </source>
</evidence>
<name>A0A543F819_9NOCA</name>
<feature type="domain" description="DUF6973" evidence="2">
    <location>
        <begin position="266"/>
        <end position="356"/>
    </location>
</feature>
<gene>
    <name evidence="3" type="ORF">FB390_1601</name>
</gene>
<protein>
    <recommendedName>
        <fullName evidence="2">DUF6973 domain-containing protein</fullName>
    </recommendedName>
</protein>
<sequence>MPEPLTVPVVLSWDLRYLGQCVDIMLETAKVIDTEAAAAGGKIEQSEPYFASAAGNASRTRGAADKSDALTTSDVIEEMGKSLRLYVGELESNIAEIREQKKEAEDSIWDLFVTDDGHVKSRKSNWETYKDYFPFGEAAIAAKEFWTRRYDNLISAALTWVQRVDQEGTELYIGKIENLSDRVKQALTALPSDPELARILEEYQTSASTEPPRLWPVGFVADLLEENGIEVAPSLYTANEIAAMEQLYHTQGIEAVGQALKMPDLAKEAALEYSPDTQADGQGDAFRHMYWNALMSQKFGEEWTQTYATAHEKTGGNTPQREAMDLWNNELGRKIGAANPDATPEELQALVRQEIEGENGRAVVITAKDQSGNPLPSDQVQLSWSRSTAPGLTGPPAGVGIPLPGSK</sequence>
<evidence type="ECO:0000313" key="4">
    <source>
        <dbReference type="Proteomes" id="UP000316331"/>
    </source>
</evidence>
<organism evidence="3 4">
    <name type="scientific">Nocardia bhagyanarayanae</name>
    <dbReference type="NCBI Taxonomy" id="1215925"/>
    <lineage>
        <taxon>Bacteria</taxon>
        <taxon>Bacillati</taxon>
        <taxon>Actinomycetota</taxon>
        <taxon>Actinomycetes</taxon>
        <taxon>Mycobacteriales</taxon>
        <taxon>Nocardiaceae</taxon>
        <taxon>Nocardia</taxon>
    </lineage>
</organism>
<evidence type="ECO:0000313" key="3">
    <source>
        <dbReference type="EMBL" id="TQM29987.1"/>
    </source>
</evidence>
<dbReference type="InterPro" id="IPR054246">
    <property type="entry name" value="DUF6973"/>
</dbReference>
<keyword evidence="4" id="KW-1185">Reference proteome</keyword>
<feature type="region of interest" description="Disordered" evidence="1">
    <location>
        <begin position="368"/>
        <end position="407"/>
    </location>
</feature>
<evidence type="ECO:0000256" key="1">
    <source>
        <dbReference type="SAM" id="MobiDB-lite"/>
    </source>
</evidence>
<comment type="caution">
    <text evidence="3">The sequence shown here is derived from an EMBL/GenBank/DDBJ whole genome shotgun (WGS) entry which is preliminary data.</text>
</comment>